<feature type="transmembrane region" description="Helical" evidence="5">
    <location>
        <begin position="101"/>
        <end position="121"/>
    </location>
</feature>
<feature type="transmembrane region" description="Helical" evidence="5">
    <location>
        <begin position="174"/>
        <end position="193"/>
    </location>
</feature>
<feature type="transmembrane region" description="Helical" evidence="5">
    <location>
        <begin position="46"/>
        <end position="66"/>
    </location>
</feature>
<dbReference type="PANTHER" id="PTHR36917">
    <property type="entry name" value="INTRACELLULAR SEPTATION PROTEIN A-RELATED"/>
    <property type="match status" value="1"/>
</dbReference>
<keyword evidence="4 5" id="KW-0472">Membrane</keyword>
<feature type="transmembrane region" description="Helical" evidence="5">
    <location>
        <begin position="78"/>
        <end position="95"/>
    </location>
</feature>
<evidence type="ECO:0000256" key="3">
    <source>
        <dbReference type="ARBA" id="ARBA00022989"/>
    </source>
</evidence>
<evidence type="ECO:0000313" key="6">
    <source>
        <dbReference type="EMBL" id="MBX7456939.1"/>
    </source>
</evidence>
<sequence>MSETEAPKAKKPTGWLHTLVDYGPLLVFLGVYKLYQPPADSTFGEIAAVIYGTIAFMVAAVVALVFSKWKFGKVSPMLILSTTLIVGFGGLTIWLQDERFVQFKPTAIYTLCGLILVIGWLRGRPWMQVLLGAAFEGVNDEGWLKFSRNWGFFFFALAALNEVMVRTMSFESWLWAKLWVFLPLTFLFTFSQIPMLLKHGLSLEDTDDVLEDEPPTA</sequence>
<evidence type="ECO:0000256" key="2">
    <source>
        <dbReference type="ARBA" id="ARBA00022692"/>
    </source>
</evidence>
<dbReference type="RefSeq" id="WP_221572350.1">
    <property type="nucleotide sequence ID" value="NZ_JAIGNK010000001.1"/>
</dbReference>
<keyword evidence="5" id="KW-0997">Cell inner membrane</keyword>
<organism evidence="6 7">
    <name type="scientific">Qipengyuania polymorpha</name>
    <dbReference type="NCBI Taxonomy" id="2867234"/>
    <lineage>
        <taxon>Bacteria</taxon>
        <taxon>Pseudomonadati</taxon>
        <taxon>Pseudomonadota</taxon>
        <taxon>Alphaproteobacteria</taxon>
        <taxon>Sphingomonadales</taxon>
        <taxon>Erythrobacteraceae</taxon>
        <taxon>Qipengyuania</taxon>
    </lineage>
</organism>
<dbReference type="InterPro" id="IPR006008">
    <property type="entry name" value="YciB"/>
</dbReference>
<dbReference type="Pfam" id="PF04279">
    <property type="entry name" value="IspA"/>
    <property type="match status" value="1"/>
</dbReference>
<feature type="transmembrane region" description="Helical" evidence="5">
    <location>
        <begin position="12"/>
        <end position="34"/>
    </location>
</feature>
<comment type="caution">
    <text evidence="6">The sequence shown here is derived from an EMBL/GenBank/DDBJ whole genome shotgun (WGS) entry which is preliminary data.</text>
</comment>
<keyword evidence="3 5" id="KW-1133">Transmembrane helix</keyword>
<evidence type="ECO:0000256" key="5">
    <source>
        <dbReference type="HAMAP-Rule" id="MF_00189"/>
    </source>
</evidence>
<gene>
    <name evidence="5" type="primary">yciB</name>
    <name evidence="6" type="ORF">K3152_01650</name>
</gene>
<dbReference type="EMBL" id="JAIGNK010000001">
    <property type="protein sequence ID" value="MBX7456939.1"/>
    <property type="molecule type" value="Genomic_DNA"/>
</dbReference>
<evidence type="ECO:0000256" key="1">
    <source>
        <dbReference type="ARBA" id="ARBA00022475"/>
    </source>
</evidence>
<protein>
    <recommendedName>
        <fullName evidence="5">Inner membrane-spanning protein YciB</fullName>
    </recommendedName>
</protein>
<comment type="subcellular location">
    <subcellularLocation>
        <location evidence="5">Cell inner membrane</location>
        <topology evidence="5">Multi-pass membrane protein</topology>
    </subcellularLocation>
</comment>
<keyword evidence="1 5" id="KW-1003">Cell membrane</keyword>
<keyword evidence="7" id="KW-1185">Reference proteome</keyword>
<proteinExistence type="inferred from homology"/>
<dbReference type="Proteomes" id="UP000783253">
    <property type="component" value="Unassembled WGS sequence"/>
</dbReference>
<evidence type="ECO:0000313" key="7">
    <source>
        <dbReference type="Proteomes" id="UP000783253"/>
    </source>
</evidence>
<accession>A0ABS7IYQ4</accession>
<keyword evidence="2 5" id="KW-0812">Transmembrane</keyword>
<evidence type="ECO:0000256" key="4">
    <source>
        <dbReference type="ARBA" id="ARBA00023136"/>
    </source>
</evidence>
<comment type="function">
    <text evidence="5">Plays a role in cell envelope biogenesis, maintenance of cell envelope integrity and membrane homeostasis.</text>
</comment>
<comment type="similarity">
    <text evidence="5">Belongs to the YciB family.</text>
</comment>
<dbReference type="PANTHER" id="PTHR36917:SF1">
    <property type="entry name" value="INNER MEMBRANE-SPANNING PROTEIN YCIB"/>
    <property type="match status" value="1"/>
</dbReference>
<reference evidence="6 7" key="1">
    <citation type="submission" date="2021-08" db="EMBL/GenBank/DDBJ databases">
        <title>Comparative Genomics Analysis of the Genus Qipengyuania Reveals Extensive Genetic Diversity and Metabolic Versatility, Including the Description of Fifteen Novel Species.</title>
        <authorList>
            <person name="Liu Y."/>
        </authorList>
    </citation>
    <scope>NUCLEOTIDE SEQUENCE [LARGE SCALE GENOMIC DNA]</scope>
    <source>
        <strain evidence="6 7">1NDH17</strain>
    </source>
</reference>
<dbReference type="HAMAP" id="MF_00189">
    <property type="entry name" value="YciB"/>
    <property type="match status" value="1"/>
</dbReference>
<name>A0ABS7IYQ4_9SPHN</name>